<keyword evidence="5" id="KW-0479">Metal-binding</keyword>
<comment type="subcellular location">
    <subcellularLocation>
        <location evidence="3">Endomembrane system</location>
    </subcellularLocation>
    <subcellularLocation>
        <location evidence="2">Membrane</location>
        <topology evidence="2">Single-pass membrane protein</topology>
    </subcellularLocation>
</comment>
<evidence type="ECO:0000313" key="15">
    <source>
        <dbReference type="EnsemblProtists" id="EKX39441"/>
    </source>
</evidence>
<evidence type="ECO:0000256" key="4">
    <source>
        <dbReference type="ARBA" id="ARBA00022692"/>
    </source>
</evidence>
<dbReference type="GeneID" id="17296226"/>
<dbReference type="eggNOG" id="KOG1591">
    <property type="taxonomic scope" value="Eukaryota"/>
</dbReference>
<dbReference type="PANTHER" id="PTHR10869">
    <property type="entry name" value="PROLYL 4-HYDROXYLASE ALPHA SUBUNIT"/>
    <property type="match status" value="1"/>
</dbReference>
<dbReference type="GO" id="GO:0004656">
    <property type="term" value="F:procollagen-proline 4-dioxygenase activity"/>
    <property type="evidence" value="ECO:0007669"/>
    <property type="project" value="TreeGrafter"/>
</dbReference>
<dbReference type="Pfam" id="PF13640">
    <property type="entry name" value="2OG-FeII_Oxy_3"/>
    <property type="match status" value="1"/>
</dbReference>
<dbReference type="InterPro" id="IPR006620">
    <property type="entry name" value="Pro_4_hyd_alph"/>
</dbReference>
<dbReference type="PROSITE" id="PS51670">
    <property type="entry name" value="SHKT"/>
    <property type="match status" value="1"/>
</dbReference>
<feature type="domain" description="ShKT" evidence="13">
    <location>
        <begin position="284"/>
        <end position="320"/>
    </location>
</feature>
<evidence type="ECO:0000313" key="14">
    <source>
        <dbReference type="EMBL" id="EKX39441.1"/>
    </source>
</evidence>
<reference evidence="15" key="3">
    <citation type="submission" date="2015-06" db="UniProtKB">
        <authorList>
            <consortium name="EnsemblProtists"/>
        </authorList>
    </citation>
    <scope>IDENTIFICATION</scope>
</reference>
<dbReference type="InterPro" id="IPR045054">
    <property type="entry name" value="P4HA-like"/>
</dbReference>
<dbReference type="EMBL" id="JH993039">
    <property type="protein sequence ID" value="EKX39441.1"/>
    <property type="molecule type" value="Genomic_DNA"/>
</dbReference>
<proteinExistence type="predicted"/>
<dbReference type="Gene3D" id="2.60.120.620">
    <property type="entry name" value="q2cbj1_9rhob like domain"/>
    <property type="match status" value="1"/>
</dbReference>
<dbReference type="STRING" id="905079.L1IT50"/>
<gene>
    <name evidence="14" type="ORF">GUITHDRAFT_114401</name>
</gene>
<keyword evidence="16" id="KW-1185">Reference proteome</keyword>
<dbReference type="PaxDb" id="55529-EKX39441"/>
<dbReference type="KEGG" id="gtt:GUITHDRAFT_114401"/>
<dbReference type="EnsemblProtists" id="EKX39441">
    <property type="protein sequence ID" value="EKX39441"/>
    <property type="gene ID" value="GUITHDRAFT_114401"/>
</dbReference>
<keyword evidence="10 11" id="KW-0472">Membrane</keyword>
<feature type="transmembrane region" description="Helical" evidence="11">
    <location>
        <begin position="21"/>
        <end position="41"/>
    </location>
</feature>
<keyword evidence="6" id="KW-0223">Dioxygenase</keyword>
<dbReference type="InterPro" id="IPR005123">
    <property type="entry name" value="Oxoglu/Fe-dep_dioxygenase_dom"/>
</dbReference>
<dbReference type="Pfam" id="PF01549">
    <property type="entry name" value="ShK"/>
    <property type="match status" value="1"/>
</dbReference>
<sequence length="322" mass="36015">MHLRKLEGKGIQKGSLRLYSGFLFLVIVGYAVLSMLLQSLWMTGPKSDALLSKAPSLERRSMTNLGGMAKKSTWIETVSVDPRIFIVHNLLTEEECDHLVSLALQKGLSASLITPYGTNKLVESTTRTNKQAWLDFQQDDVVKRVEDKIAKLTKTTPEQGENLQVLHYAKSQQFTEHHDYFDPATDPPENYEKGGNRLITVIVYLQAAEEGGETHFGAANLKLTAAKGDAVMFYNLKHGCDGIDPTCVDKQTLHAGLPPIKGEKWVATKWIHERGYQSETSGGCFDKHPKCTYWAGKTPTECKLNPVWMSKNCRRSCKICQP</sequence>
<evidence type="ECO:0000259" key="12">
    <source>
        <dbReference type="PROSITE" id="PS51471"/>
    </source>
</evidence>
<evidence type="ECO:0000256" key="7">
    <source>
        <dbReference type="ARBA" id="ARBA00022989"/>
    </source>
</evidence>
<keyword evidence="8" id="KW-0560">Oxidoreductase</keyword>
<keyword evidence="4 11" id="KW-0812">Transmembrane</keyword>
<evidence type="ECO:0000256" key="6">
    <source>
        <dbReference type="ARBA" id="ARBA00022964"/>
    </source>
</evidence>
<evidence type="ECO:0000259" key="13">
    <source>
        <dbReference type="PROSITE" id="PS51670"/>
    </source>
</evidence>
<evidence type="ECO:0000256" key="8">
    <source>
        <dbReference type="ARBA" id="ARBA00023002"/>
    </source>
</evidence>
<name>L1IT50_GUITC</name>
<dbReference type="GO" id="GO:0016020">
    <property type="term" value="C:membrane"/>
    <property type="evidence" value="ECO:0007669"/>
    <property type="project" value="UniProtKB-SubCell"/>
</dbReference>
<evidence type="ECO:0000256" key="10">
    <source>
        <dbReference type="ARBA" id="ARBA00023136"/>
    </source>
</evidence>
<dbReference type="RefSeq" id="XP_005826421.1">
    <property type="nucleotide sequence ID" value="XM_005826364.1"/>
</dbReference>
<dbReference type="InterPro" id="IPR044862">
    <property type="entry name" value="Pro_4_hyd_alph_FE2OG_OXY"/>
</dbReference>
<feature type="domain" description="Fe2OG dioxygenase" evidence="12">
    <location>
        <begin position="159"/>
        <end position="273"/>
    </location>
</feature>
<dbReference type="GO" id="GO:0005783">
    <property type="term" value="C:endoplasmic reticulum"/>
    <property type="evidence" value="ECO:0007669"/>
    <property type="project" value="TreeGrafter"/>
</dbReference>
<reference evidence="16" key="2">
    <citation type="submission" date="2012-11" db="EMBL/GenBank/DDBJ databases">
        <authorList>
            <person name="Kuo A."/>
            <person name="Curtis B.A."/>
            <person name="Tanifuji G."/>
            <person name="Burki F."/>
            <person name="Gruber A."/>
            <person name="Irimia M."/>
            <person name="Maruyama S."/>
            <person name="Arias M.C."/>
            <person name="Ball S.G."/>
            <person name="Gile G.H."/>
            <person name="Hirakawa Y."/>
            <person name="Hopkins J.F."/>
            <person name="Rensing S.A."/>
            <person name="Schmutz J."/>
            <person name="Symeonidi A."/>
            <person name="Elias M."/>
            <person name="Eveleigh R.J."/>
            <person name="Herman E.K."/>
            <person name="Klute M.J."/>
            <person name="Nakayama T."/>
            <person name="Obornik M."/>
            <person name="Reyes-Prieto A."/>
            <person name="Armbrust E.V."/>
            <person name="Aves S.J."/>
            <person name="Beiko R.G."/>
            <person name="Coutinho P."/>
            <person name="Dacks J.B."/>
            <person name="Durnford D.G."/>
            <person name="Fast N.M."/>
            <person name="Green B.R."/>
            <person name="Grisdale C."/>
            <person name="Hempe F."/>
            <person name="Henrissat B."/>
            <person name="Hoppner M.P."/>
            <person name="Ishida K.-I."/>
            <person name="Kim E."/>
            <person name="Koreny L."/>
            <person name="Kroth P.G."/>
            <person name="Liu Y."/>
            <person name="Malik S.-B."/>
            <person name="Maier U.G."/>
            <person name="McRose D."/>
            <person name="Mock T."/>
            <person name="Neilson J.A."/>
            <person name="Onodera N.T."/>
            <person name="Poole A.M."/>
            <person name="Pritham E.J."/>
            <person name="Richards T.A."/>
            <person name="Rocap G."/>
            <person name="Roy S.W."/>
            <person name="Sarai C."/>
            <person name="Schaack S."/>
            <person name="Shirato S."/>
            <person name="Slamovits C.H."/>
            <person name="Spencer D.F."/>
            <person name="Suzuki S."/>
            <person name="Worden A.Z."/>
            <person name="Zauner S."/>
            <person name="Barry K."/>
            <person name="Bell C."/>
            <person name="Bharti A.K."/>
            <person name="Crow J.A."/>
            <person name="Grimwood J."/>
            <person name="Kramer R."/>
            <person name="Lindquist E."/>
            <person name="Lucas S."/>
            <person name="Salamov A."/>
            <person name="McFadden G.I."/>
            <person name="Lane C.E."/>
            <person name="Keeling P.J."/>
            <person name="Gray M.W."/>
            <person name="Grigoriev I.V."/>
            <person name="Archibald J.M."/>
        </authorList>
    </citation>
    <scope>NUCLEOTIDE SEQUENCE</scope>
    <source>
        <strain evidence="16">CCMP2712</strain>
    </source>
</reference>
<dbReference type="SMART" id="SM00702">
    <property type="entry name" value="P4Hc"/>
    <property type="match status" value="1"/>
</dbReference>
<dbReference type="SMART" id="SM00254">
    <property type="entry name" value="ShKT"/>
    <property type="match status" value="1"/>
</dbReference>
<dbReference type="GO" id="GO:0031418">
    <property type="term" value="F:L-ascorbic acid binding"/>
    <property type="evidence" value="ECO:0007669"/>
    <property type="project" value="InterPro"/>
</dbReference>
<dbReference type="Proteomes" id="UP000011087">
    <property type="component" value="Unassembled WGS sequence"/>
</dbReference>
<evidence type="ECO:0000256" key="11">
    <source>
        <dbReference type="SAM" id="Phobius"/>
    </source>
</evidence>
<evidence type="ECO:0000256" key="5">
    <source>
        <dbReference type="ARBA" id="ARBA00022723"/>
    </source>
</evidence>
<evidence type="ECO:0000256" key="2">
    <source>
        <dbReference type="ARBA" id="ARBA00004167"/>
    </source>
</evidence>
<organism evidence="14">
    <name type="scientific">Guillardia theta (strain CCMP2712)</name>
    <name type="common">Cryptophyte</name>
    <dbReference type="NCBI Taxonomy" id="905079"/>
    <lineage>
        <taxon>Eukaryota</taxon>
        <taxon>Cryptophyceae</taxon>
        <taxon>Pyrenomonadales</taxon>
        <taxon>Geminigeraceae</taxon>
        <taxon>Guillardia</taxon>
    </lineage>
</organism>
<dbReference type="HOGENOM" id="CLU_058132_1_2_1"/>
<evidence type="ECO:0000256" key="3">
    <source>
        <dbReference type="ARBA" id="ARBA00004308"/>
    </source>
</evidence>
<dbReference type="InterPro" id="IPR003582">
    <property type="entry name" value="ShKT_dom"/>
</dbReference>
<accession>L1IT50</accession>
<comment type="cofactor">
    <cofactor evidence="1">
        <name>L-ascorbate</name>
        <dbReference type="ChEBI" id="CHEBI:38290"/>
    </cofactor>
</comment>
<evidence type="ECO:0000256" key="9">
    <source>
        <dbReference type="ARBA" id="ARBA00023004"/>
    </source>
</evidence>
<dbReference type="PANTHER" id="PTHR10869:SF246">
    <property type="entry name" value="TRANSMEMBRANE PROLYL 4-HYDROXYLASE"/>
    <property type="match status" value="1"/>
</dbReference>
<dbReference type="OrthoDB" id="420380at2759"/>
<dbReference type="PROSITE" id="PS51471">
    <property type="entry name" value="FE2OG_OXY"/>
    <property type="match status" value="1"/>
</dbReference>
<evidence type="ECO:0000313" key="16">
    <source>
        <dbReference type="Proteomes" id="UP000011087"/>
    </source>
</evidence>
<keyword evidence="9" id="KW-0408">Iron</keyword>
<evidence type="ECO:0008006" key="17">
    <source>
        <dbReference type="Google" id="ProtNLM"/>
    </source>
</evidence>
<evidence type="ECO:0000256" key="1">
    <source>
        <dbReference type="ARBA" id="ARBA00001961"/>
    </source>
</evidence>
<reference evidence="14 16" key="1">
    <citation type="journal article" date="2012" name="Nature">
        <title>Algal genomes reveal evolutionary mosaicism and the fate of nucleomorphs.</title>
        <authorList>
            <consortium name="DOE Joint Genome Institute"/>
            <person name="Curtis B.A."/>
            <person name="Tanifuji G."/>
            <person name="Burki F."/>
            <person name="Gruber A."/>
            <person name="Irimia M."/>
            <person name="Maruyama S."/>
            <person name="Arias M.C."/>
            <person name="Ball S.G."/>
            <person name="Gile G.H."/>
            <person name="Hirakawa Y."/>
            <person name="Hopkins J.F."/>
            <person name="Kuo A."/>
            <person name="Rensing S.A."/>
            <person name="Schmutz J."/>
            <person name="Symeonidi A."/>
            <person name="Elias M."/>
            <person name="Eveleigh R.J."/>
            <person name="Herman E.K."/>
            <person name="Klute M.J."/>
            <person name="Nakayama T."/>
            <person name="Obornik M."/>
            <person name="Reyes-Prieto A."/>
            <person name="Armbrust E.V."/>
            <person name="Aves S.J."/>
            <person name="Beiko R.G."/>
            <person name="Coutinho P."/>
            <person name="Dacks J.B."/>
            <person name="Durnford D.G."/>
            <person name="Fast N.M."/>
            <person name="Green B.R."/>
            <person name="Grisdale C.J."/>
            <person name="Hempel F."/>
            <person name="Henrissat B."/>
            <person name="Hoppner M.P."/>
            <person name="Ishida K."/>
            <person name="Kim E."/>
            <person name="Koreny L."/>
            <person name="Kroth P.G."/>
            <person name="Liu Y."/>
            <person name="Malik S.B."/>
            <person name="Maier U.G."/>
            <person name="McRose D."/>
            <person name="Mock T."/>
            <person name="Neilson J.A."/>
            <person name="Onodera N.T."/>
            <person name="Poole A.M."/>
            <person name="Pritham E.J."/>
            <person name="Richards T.A."/>
            <person name="Rocap G."/>
            <person name="Roy S.W."/>
            <person name="Sarai C."/>
            <person name="Schaack S."/>
            <person name="Shirato S."/>
            <person name="Slamovits C.H."/>
            <person name="Spencer D.F."/>
            <person name="Suzuki S."/>
            <person name="Worden A.Z."/>
            <person name="Zauner S."/>
            <person name="Barry K."/>
            <person name="Bell C."/>
            <person name="Bharti A.K."/>
            <person name="Crow J.A."/>
            <person name="Grimwood J."/>
            <person name="Kramer R."/>
            <person name="Lindquist E."/>
            <person name="Lucas S."/>
            <person name="Salamov A."/>
            <person name="McFadden G.I."/>
            <person name="Lane C.E."/>
            <person name="Keeling P.J."/>
            <person name="Gray M.W."/>
            <person name="Grigoriev I.V."/>
            <person name="Archibald J.M."/>
        </authorList>
    </citation>
    <scope>NUCLEOTIDE SEQUENCE</scope>
    <source>
        <strain evidence="14 16">CCMP2712</strain>
    </source>
</reference>
<dbReference type="AlphaFoldDB" id="L1IT50"/>
<keyword evidence="7 11" id="KW-1133">Transmembrane helix</keyword>
<dbReference type="OMA" id="PRAIYFP"/>
<protein>
    <recommendedName>
        <fullName evidence="17">Fe2OG dioxygenase domain-containing protein</fullName>
    </recommendedName>
</protein>
<dbReference type="GO" id="GO:0005506">
    <property type="term" value="F:iron ion binding"/>
    <property type="evidence" value="ECO:0007669"/>
    <property type="project" value="InterPro"/>
</dbReference>